<dbReference type="PANTHER" id="PTHR14196">
    <property type="entry name" value="ODD-SKIPPED - RELATED"/>
    <property type="match status" value="1"/>
</dbReference>
<dbReference type="InterPro" id="IPR036236">
    <property type="entry name" value="Znf_C2H2_sf"/>
</dbReference>
<evidence type="ECO:0000256" key="1">
    <source>
        <dbReference type="ARBA" id="ARBA00004123"/>
    </source>
</evidence>
<feature type="domain" description="C2H2-type" evidence="13">
    <location>
        <begin position="549"/>
        <end position="576"/>
    </location>
</feature>
<reference evidence="15" key="3">
    <citation type="submission" date="2025-09" db="UniProtKB">
        <authorList>
            <consortium name="Ensembl"/>
        </authorList>
    </citation>
    <scope>IDENTIFICATION</scope>
</reference>
<dbReference type="GO" id="GO:0005634">
    <property type="term" value="C:nucleus"/>
    <property type="evidence" value="ECO:0007669"/>
    <property type="project" value="UniProtKB-SubCell"/>
</dbReference>
<evidence type="ECO:0000256" key="6">
    <source>
        <dbReference type="ARBA" id="ARBA00022833"/>
    </source>
</evidence>
<evidence type="ECO:0000256" key="8">
    <source>
        <dbReference type="ARBA" id="ARBA00023125"/>
    </source>
</evidence>
<dbReference type="FunFam" id="1.10.4020.10:FF:000001">
    <property type="entry name" value="zinc finger protein 263 isoform X1"/>
    <property type="match status" value="1"/>
</dbReference>
<keyword evidence="4" id="KW-0677">Repeat</keyword>
<dbReference type="GeneTree" id="ENSGT01150000286944"/>
<protein>
    <submittedName>
        <fullName evidence="15">Uncharacterized protein</fullName>
    </submittedName>
</protein>
<evidence type="ECO:0000256" key="4">
    <source>
        <dbReference type="ARBA" id="ARBA00022737"/>
    </source>
</evidence>
<dbReference type="CDD" id="cd07936">
    <property type="entry name" value="SCAN"/>
    <property type="match status" value="1"/>
</dbReference>
<evidence type="ECO:0000256" key="11">
    <source>
        <dbReference type="PROSITE-ProRule" id="PRU00042"/>
    </source>
</evidence>
<feature type="domain" description="C2H2-type" evidence="13">
    <location>
        <begin position="409"/>
        <end position="436"/>
    </location>
</feature>
<dbReference type="PROSITE" id="PS00028">
    <property type="entry name" value="ZINC_FINGER_C2H2_1"/>
    <property type="match status" value="9"/>
</dbReference>
<dbReference type="Proteomes" id="UP000001646">
    <property type="component" value="Unplaced"/>
</dbReference>
<dbReference type="InParanoid" id="H9GV16"/>
<feature type="domain" description="SCAN box" evidence="14">
    <location>
        <begin position="142"/>
        <end position="224"/>
    </location>
</feature>
<evidence type="ECO:0000313" key="15">
    <source>
        <dbReference type="Ensembl" id="ENSACAP00000021059.2"/>
    </source>
</evidence>
<comment type="similarity">
    <text evidence="2">Belongs to the krueppel C2H2-type zinc-finger protein family.</text>
</comment>
<evidence type="ECO:0000256" key="3">
    <source>
        <dbReference type="ARBA" id="ARBA00022723"/>
    </source>
</evidence>
<feature type="domain" description="C2H2-type" evidence="13">
    <location>
        <begin position="577"/>
        <end position="604"/>
    </location>
</feature>
<feature type="region of interest" description="Disordered" evidence="12">
    <location>
        <begin position="1"/>
        <end position="24"/>
    </location>
</feature>
<dbReference type="FunFam" id="3.30.160.60:FF:000295">
    <property type="entry name" value="zinc finger protein 19"/>
    <property type="match status" value="1"/>
</dbReference>
<dbReference type="FunFam" id="3.30.160.60:FF:000352">
    <property type="entry name" value="zinc finger protein 3 homolog"/>
    <property type="match status" value="2"/>
</dbReference>
<name>H9GV16_ANOCA</name>
<dbReference type="FunFam" id="3.30.160.60:FF:001298">
    <property type="entry name" value="zinc finger protein 23 isoform X1"/>
    <property type="match status" value="1"/>
</dbReference>
<evidence type="ECO:0000313" key="16">
    <source>
        <dbReference type="Proteomes" id="UP000001646"/>
    </source>
</evidence>
<dbReference type="KEGG" id="acs:103280959"/>
<dbReference type="GO" id="GO:0000981">
    <property type="term" value="F:DNA-binding transcription factor activity, RNA polymerase II-specific"/>
    <property type="evidence" value="ECO:0000318"/>
    <property type="project" value="GO_Central"/>
</dbReference>
<reference evidence="15" key="2">
    <citation type="submission" date="2025-08" db="UniProtKB">
        <authorList>
            <consortium name="Ensembl"/>
        </authorList>
    </citation>
    <scope>IDENTIFICATION</scope>
</reference>
<dbReference type="FunFam" id="3.30.160.60:FF:000933">
    <property type="entry name" value="zinc finger protein 771"/>
    <property type="match status" value="1"/>
</dbReference>
<keyword evidence="16" id="KW-1185">Reference proteome</keyword>
<sequence>MATGQKISAPEDLPLQSLQEDGGPTQAEAIASDLTSSNTTERLEGPHKSHCANKQKGMENLLNCKSAVKLPSQNSLLRMPSPWDDIKTFLPSSEIDFSPDPLVQGPSKRSQTVYTCLKHQGDDTAVQEEPLGTDATTMERQRLNFRQFCYLEAEGPRKVCSQLWYLCHRWLKPERHAKEEILELLILEQFLAILPPEMLSWVKENDPESCAEAVALAEDFLQRQQEDGQWNEQVVYPEMPVNSCEADGLPSEAAEMDSDVEVKEENMGPAICIGDGQSSETEEPDLICMKPVDVDDKEKGAYPLSEVEEDVYLNQPGSEEWLEKDAEETFLRSEASNFLSEPTKKVSKDKQEATCRTCGKTFSRRTGLLAHERVHTGEKPYKCPHCGRSFRSKSTLVVHQRTHTGERPYRCKECGKGFPVTTQLIEHERTHSGEKPYKCGDCGQTFRQRSHLKNHQKIHTGVKPFKCSYCGKSFSISSDLIRHERAHTGEKPFQCPECGKRFCNSSQVITHRRVHTGEKPYKCLECGKGFTVSQQLIRHQAVHTGDKPYQCLECGKTFGGSALLAEHLRIHTGEKPHGCPECGKAFRLRSMLITHLKVHTGNKIERTGL</sequence>
<evidence type="ECO:0000256" key="10">
    <source>
        <dbReference type="ARBA" id="ARBA00023242"/>
    </source>
</evidence>
<dbReference type="GO" id="GO:0006357">
    <property type="term" value="P:regulation of transcription by RNA polymerase II"/>
    <property type="evidence" value="ECO:0000318"/>
    <property type="project" value="GO_Central"/>
</dbReference>
<feature type="domain" description="C2H2-type" evidence="13">
    <location>
        <begin position="381"/>
        <end position="408"/>
    </location>
</feature>
<dbReference type="FunFam" id="3.30.160.60:FF:002343">
    <property type="entry name" value="Zinc finger protein 33A"/>
    <property type="match status" value="2"/>
</dbReference>
<dbReference type="InterPro" id="IPR003309">
    <property type="entry name" value="SCAN_dom"/>
</dbReference>
<feature type="domain" description="C2H2-type" evidence="13">
    <location>
        <begin position="521"/>
        <end position="548"/>
    </location>
</feature>
<dbReference type="GO" id="GO:0000978">
    <property type="term" value="F:RNA polymerase II cis-regulatory region sequence-specific DNA binding"/>
    <property type="evidence" value="ECO:0000318"/>
    <property type="project" value="GO_Central"/>
</dbReference>
<feature type="domain" description="C2H2-type" evidence="13">
    <location>
        <begin position="493"/>
        <end position="520"/>
    </location>
</feature>
<dbReference type="RefSeq" id="XP_062829503.1">
    <property type="nucleotide sequence ID" value="XM_062973433.1"/>
</dbReference>
<evidence type="ECO:0000256" key="7">
    <source>
        <dbReference type="ARBA" id="ARBA00023015"/>
    </source>
</evidence>
<proteinExistence type="inferred from homology"/>
<dbReference type="OrthoDB" id="9039867at2759"/>
<dbReference type="FunFam" id="3.30.160.60:FF:001270">
    <property type="entry name" value="zinc finger protein 583 isoform X1"/>
    <property type="match status" value="1"/>
</dbReference>
<organism evidence="15 16">
    <name type="scientific">Anolis carolinensis</name>
    <name type="common">Green anole</name>
    <name type="synonym">American chameleon</name>
    <dbReference type="NCBI Taxonomy" id="28377"/>
    <lineage>
        <taxon>Eukaryota</taxon>
        <taxon>Metazoa</taxon>
        <taxon>Chordata</taxon>
        <taxon>Craniata</taxon>
        <taxon>Vertebrata</taxon>
        <taxon>Euteleostomi</taxon>
        <taxon>Lepidosauria</taxon>
        <taxon>Squamata</taxon>
        <taxon>Bifurcata</taxon>
        <taxon>Unidentata</taxon>
        <taxon>Episquamata</taxon>
        <taxon>Toxicofera</taxon>
        <taxon>Iguania</taxon>
        <taxon>Dactyloidae</taxon>
        <taxon>Anolis</taxon>
    </lineage>
</organism>
<dbReference type="RefSeq" id="XP_008119633.1">
    <property type="nucleotide sequence ID" value="XM_008121426.3"/>
</dbReference>
<dbReference type="PROSITE" id="PS50804">
    <property type="entry name" value="SCAN_BOX"/>
    <property type="match status" value="1"/>
</dbReference>
<dbReference type="GeneID" id="103280959"/>
<dbReference type="SUPFAM" id="SSF57667">
    <property type="entry name" value="beta-beta-alpha zinc fingers"/>
    <property type="match status" value="5"/>
</dbReference>
<gene>
    <name evidence="15" type="primary">LOC103280959</name>
</gene>
<dbReference type="Ensembl" id="ENSACAT00000028242.3">
    <property type="protein sequence ID" value="ENSACAP00000021059.2"/>
    <property type="gene ID" value="ENSACAG00000027551.3"/>
</dbReference>
<accession>H9GV16</accession>
<dbReference type="InterPro" id="IPR038269">
    <property type="entry name" value="SCAN_sf"/>
</dbReference>
<dbReference type="InterPro" id="IPR013087">
    <property type="entry name" value="Znf_C2H2_type"/>
</dbReference>
<dbReference type="eggNOG" id="KOG1721">
    <property type="taxonomic scope" value="Eukaryota"/>
</dbReference>
<keyword evidence="3" id="KW-0479">Metal-binding</keyword>
<evidence type="ECO:0000256" key="9">
    <source>
        <dbReference type="ARBA" id="ARBA00023163"/>
    </source>
</evidence>
<evidence type="ECO:0000256" key="5">
    <source>
        <dbReference type="ARBA" id="ARBA00022771"/>
    </source>
</evidence>
<dbReference type="SUPFAM" id="SSF47353">
    <property type="entry name" value="Retrovirus capsid dimerization domain-like"/>
    <property type="match status" value="1"/>
</dbReference>
<dbReference type="GO" id="GO:0008270">
    <property type="term" value="F:zinc ion binding"/>
    <property type="evidence" value="ECO:0007669"/>
    <property type="project" value="UniProtKB-KW"/>
</dbReference>
<dbReference type="Pfam" id="PF02023">
    <property type="entry name" value="SCAN"/>
    <property type="match status" value="1"/>
</dbReference>
<dbReference type="AlphaFoldDB" id="H9GV16"/>
<dbReference type="Pfam" id="PF00096">
    <property type="entry name" value="zf-C2H2"/>
    <property type="match status" value="9"/>
</dbReference>
<feature type="domain" description="C2H2-type" evidence="13">
    <location>
        <begin position="465"/>
        <end position="492"/>
    </location>
</feature>
<evidence type="ECO:0000259" key="13">
    <source>
        <dbReference type="PROSITE" id="PS50157"/>
    </source>
</evidence>
<feature type="domain" description="C2H2-type" evidence="13">
    <location>
        <begin position="353"/>
        <end position="380"/>
    </location>
</feature>
<evidence type="ECO:0000256" key="2">
    <source>
        <dbReference type="ARBA" id="ARBA00006991"/>
    </source>
</evidence>
<dbReference type="FunFam" id="3.30.160.60:FF:001498">
    <property type="entry name" value="Zinc finger protein 404"/>
    <property type="match status" value="1"/>
</dbReference>
<keyword evidence="10" id="KW-0539">Nucleus</keyword>
<dbReference type="PROSITE" id="PS50157">
    <property type="entry name" value="ZINC_FINGER_C2H2_2"/>
    <property type="match status" value="9"/>
</dbReference>
<reference evidence="15" key="1">
    <citation type="submission" date="2009-12" db="EMBL/GenBank/DDBJ databases">
        <title>The Genome Sequence of Anolis carolinensis (Green Anole Lizard).</title>
        <authorList>
            <consortium name="The Genome Sequencing Platform"/>
            <person name="Di Palma F."/>
            <person name="Alfoldi J."/>
            <person name="Heiman D."/>
            <person name="Young S."/>
            <person name="Grabherr M."/>
            <person name="Johnson J."/>
            <person name="Lander E.S."/>
            <person name="Lindblad-Toh K."/>
        </authorList>
    </citation>
    <scope>NUCLEOTIDE SEQUENCE [LARGE SCALE GENOMIC DNA]</scope>
    <source>
        <strain evidence="15">JBL SC #1</strain>
    </source>
</reference>
<keyword evidence="9" id="KW-0804">Transcription</keyword>
<comment type="subcellular location">
    <subcellularLocation>
        <location evidence="1">Nucleus</location>
    </subcellularLocation>
</comment>
<keyword evidence="7" id="KW-0805">Transcription regulation</keyword>
<dbReference type="SMART" id="SM00431">
    <property type="entry name" value="SCAN"/>
    <property type="match status" value="1"/>
</dbReference>
<keyword evidence="5 11" id="KW-0863">Zinc-finger</keyword>
<dbReference type="Bgee" id="ENSACAG00000027551">
    <property type="expression patterns" value="Expressed in embryonic post-anal tail and 12 other cell types or tissues"/>
</dbReference>
<dbReference type="Gene3D" id="1.10.4020.10">
    <property type="entry name" value="DNA breaking-rejoining enzymes"/>
    <property type="match status" value="1"/>
</dbReference>
<dbReference type="InterPro" id="IPR050717">
    <property type="entry name" value="C2H2-ZF_Transcription_Reg"/>
</dbReference>
<dbReference type="PANTHER" id="PTHR14196:SF12">
    <property type="entry name" value="ZINC FINGER PROTEIN 208-LIKE"/>
    <property type="match status" value="1"/>
</dbReference>
<feature type="domain" description="C2H2-type" evidence="13">
    <location>
        <begin position="437"/>
        <end position="464"/>
    </location>
</feature>
<dbReference type="RefSeq" id="XP_062829502.1">
    <property type="nucleotide sequence ID" value="XM_062973432.1"/>
</dbReference>
<dbReference type="Gene3D" id="3.30.160.60">
    <property type="entry name" value="Classic Zinc Finger"/>
    <property type="match status" value="9"/>
</dbReference>
<evidence type="ECO:0000256" key="12">
    <source>
        <dbReference type="SAM" id="MobiDB-lite"/>
    </source>
</evidence>
<keyword evidence="6" id="KW-0862">Zinc</keyword>
<keyword evidence="8" id="KW-0238">DNA-binding</keyword>
<evidence type="ECO:0000259" key="14">
    <source>
        <dbReference type="PROSITE" id="PS50804"/>
    </source>
</evidence>
<dbReference type="SMART" id="SM00355">
    <property type="entry name" value="ZnF_C2H2"/>
    <property type="match status" value="9"/>
</dbReference>
<dbReference type="HOGENOM" id="CLU_448296_0_0_1"/>